<organism evidence="2 3">
    <name type="scientific">Posidoniimonas polymericola</name>
    <dbReference type="NCBI Taxonomy" id="2528002"/>
    <lineage>
        <taxon>Bacteria</taxon>
        <taxon>Pseudomonadati</taxon>
        <taxon>Planctomycetota</taxon>
        <taxon>Planctomycetia</taxon>
        <taxon>Pirellulales</taxon>
        <taxon>Lacipirellulaceae</taxon>
        <taxon>Posidoniimonas</taxon>
    </lineage>
</organism>
<name>A0A5C5YM07_9BACT</name>
<evidence type="ECO:0000313" key="2">
    <source>
        <dbReference type="EMBL" id="TWT75942.1"/>
    </source>
</evidence>
<dbReference type="EMBL" id="SJPO01000006">
    <property type="protein sequence ID" value="TWT75942.1"/>
    <property type="molecule type" value="Genomic_DNA"/>
</dbReference>
<dbReference type="AlphaFoldDB" id="A0A5C5YM07"/>
<keyword evidence="1" id="KW-0812">Transmembrane</keyword>
<comment type="caution">
    <text evidence="2">The sequence shown here is derived from an EMBL/GenBank/DDBJ whole genome shotgun (WGS) entry which is preliminary data.</text>
</comment>
<feature type="transmembrane region" description="Helical" evidence="1">
    <location>
        <begin position="48"/>
        <end position="67"/>
    </location>
</feature>
<dbReference type="RefSeq" id="WP_197527939.1">
    <property type="nucleotide sequence ID" value="NZ_SJPO01000006.1"/>
</dbReference>
<dbReference type="InterPro" id="IPR011223">
    <property type="entry name" value="UCP028770"/>
</dbReference>
<dbReference type="Pfam" id="PF11742">
    <property type="entry name" value="DUF3302"/>
    <property type="match status" value="1"/>
</dbReference>
<keyword evidence="3" id="KW-1185">Reference proteome</keyword>
<keyword evidence="1" id="KW-0472">Membrane</keyword>
<evidence type="ECO:0000256" key="1">
    <source>
        <dbReference type="SAM" id="Phobius"/>
    </source>
</evidence>
<proteinExistence type="predicted"/>
<protein>
    <submittedName>
        <fullName evidence="2">Inner membrane protein YiaW</fullName>
    </submittedName>
</protein>
<sequence>MLDYFALLILIVLVATAIAVVLTLGYLPGQIARGRNHPQAEAVGVCGWLGLLTAGVLLPAAYVWAFWRYPSTPAHQATTGEGQEQ</sequence>
<dbReference type="Proteomes" id="UP000318478">
    <property type="component" value="Unassembled WGS sequence"/>
</dbReference>
<gene>
    <name evidence="2" type="primary">yiaW</name>
    <name evidence="2" type="ORF">Pla123a_27270</name>
</gene>
<keyword evidence="1" id="KW-1133">Transmembrane helix</keyword>
<reference evidence="2 3" key="1">
    <citation type="submission" date="2019-02" db="EMBL/GenBank/DDBJ databases">
        <title>Deep-cultivation of Planctomycetes and their phenomic and genomic characterization uncovers novel biology.</title>
        <authorList>
            <person name="Wiegand S."/>
            <person name="Jogler M."/>
            <person name="Boedeker C."/>
            <person name="Pinto D."/>
            <person name="Vollmers J."/>
            <person name="Rivas-Marin E."/>
            <person name="Kohn T."/>
            <person name="Peeters S.H."/>
            <person name="Heuer A."/>
            <person name="Rast P."/>
            <person name="Oberbeckmann S."/>
            <person name="Bunk B."/>
            <person name="Jeske O."/>
            <person name="Meyerdierks A."/>
            <person name="Storesund J.E."/>
            <person name="Kallscheuer N."/>
            <person name="Luecker S."/>
            <person name="Lage O.M."/>
            <person name="Pohl T."/>
            <person name="Merkel B.J."/>
            <person name="Hornburger P."/>
            <person name="Mueller R.-W."/>
            <person name="Bruemmer F."/>
            <person name="Labrenz M."/>
            <person name="Spormann A.M."/>
            <person name="Op Den Camp H."/>
            <person name="Overmann J."/>
            <person name="Amann R."/>
            <person name="Jetten M.S.M."/>
            <person name="Mascher T."/>
            <person name="Medema M.H."/>
            <person name="Devos D.P."/>
            <person name="Kaster A.-K."/>
            <person name="Ovreas L."/>
            <person name="Rohde M."/>
            <person name="Galperin M.Y."/>
            <person name="Jogler C."/>
        </authorList>
    </citation>
    <scope>NUCLEOTIDE SEQUENCE [LARGE SCALE GENOMIC DNA]</scope>
    <source>
        <strain evidence="2 3">Pla123a</strain>
    </source>
</reference>
<feature type="transmembrane region" description="Helical" evidence="1">
    <location>
        <begin position="6"/>
        <end position="27"/>
    </location>
</feature>
<evidence type="ECO:0000313" key="3">
    <source>
        <dbReference type="Proteomes" id="UP000318478"/>
    </source>
</evidence>
<accession>A0A5C5YM07</accession>